<keyword evidence="1" id="KW-0732">Signal</keyword>
<protein>
    <submittedName>
        <fullName evidence="2">Uncharacterized protein</fullName>
    </submittedName>
</protein>
<evidence type="ECO:0000256" key="1">
    <source>
        <dbReference type="SAM" id="SignalP"/>
    </source>
</evidence>
<accession>A0A948THE6</accession>
<proteinExistence type="predicted"/>
<evidence type="ECO:0000313" key="3">
    <source>
        <dbReference type="Proteomes" id="UP000733611"/>
    </source>
</evidence>
<dbReference type="EMBL" id="JAHLFE010000185">
    <property type="protein sequence ID" value="MBU3844954.1"/>
    <property type="molecule type" value="Genomic_DNA"/>
</dbReference>
<dbReference type="Proteomes" id="UP000733611">
    <property type="component" value="Unassembled WGS sequence"/>
</dbReference>
<feature type="chain" id="PRO_5037475166" evidence="1">
    <location>
        <begin position="31"/>
        <end position="140"/>
    </location>
</feature>
<feature type="signal peptide" evidence="1">
    <location>
        <begin position="1"/>
        <end position="30"/>
    </location>
</feature>
<dbReference type="AlphaFoldDB" id="A0A948THE6"/>
<reference evidence="2" key="2">
    <citation type="submission" date="2021-04" db="EMBL/GenBank/DDBJ databases">
        <authorList>
            <person name="Gilroy R."/>
        </authorList>
    </citation>
    <scope>NUCLEOTIDE SEQUENCE</scope>
    <source>
        <strain evidence="2">378</strain>
    </source>
</reference>
<sequence>MSEVSMCLRALKGVIGGGLIGCLLASSVVAAPLTAQDAQNNCVLFYSLQKGSSFKVVKVDVLDAENGVVSVRILGLPNKVSVTLNGMDVGRQKVDSQQIKCGREVVGEISSYDLRSLNIDAGYFQVYAGGFTVGKSVSLR</sequence>
<gene>
    <name evidence="2" type="ORF">H9847_08870</name>
</gene>
<evidence type="ECO:0000313" key="2">
    <source>
        <dbReference type="EMBL" id="MBU3844954.1"/>
    </source>
</evidence>
<name>A0A948THE6_9GAMM</name>
<organism evidence="2 3">
    <name type="scientific">Candidatus Anaerobiospirillum pullicola</name>
    <dbReference type="NCBI Taxonomy" id="2838451"/>
    <lineage>
        <taxon>Bacteria</taxon>
        <taxon>Pseudomonadati</taxon>
        <taxon>Pseudomonadota</taxon>
        <taxon>Gammaproteobacteria</taxon>
        <taxon>Aeromonadales</taxon>
        <taxon>Succinivibrionaceae</taxon>
        <taxon>Anaerobiospirillum</taxon>
    </lineage>
</organism>
<reference evidence="2" key="1">
    <citation type="journal article" date="2021" name="PeerJ">
        <title>Extensive microbial diversity within the chicken gut microbiome revealed by metagenomics and culture.</title>
        <authorList>
            <person name="Gilroy R."/>
            <person name="Ravi A."/>
            <person name="Getino M."/>
            <person name="Pursley I."/>
            <person name="Horton D.L."/>
            <person name="Alikhan N.F."/>
            <person name="Baker D."/>
            <person name="Gharbi K."/>
            <person name="Hall N."/>
            <person name="Watson M."/>
            <person name="Adriaenssens E.M."/>
            <person name="Foster-Nyarko E."/>
            <person name="Jarju S."/>
            <person name="Secka A."/>
            <person name="Antonio M."/>
            <person name="Oren A."/>
            <person name="Chaudhuri R.R."/>
            <person name="La Ragione R."/>
            <person name="Hildebrand F."/>
            <person name="Pallen M.J."/>
        </authorList>
    </citation>
    <scope>NUCLEOTIDE SEQUENCE</scope>
    <source>
        <strain evidence="2">378</strain>
    </source>
</reference>
<comment type="caution">
    <text evidence="2">The sequence shown here is derived from an EMBL/GenBank/DDBJ whole genome shotgun (WGS) entry which is preliminary data.</text>
</comment>